<feature type="region of interest" description="Disordered" evidence="1">
    <location>
        <begin position="551"/>
        <end position="591"/>
    </location>
</feature>
<feature type="region of interest" description="Disordered" evidence="1">
    <location>
        <begin position="1"/>
        <end position="391"/>
    </location>
</feature>
<gene>
    <name evidence="3" type="ORF">QLQ12_08450</name>
</gene>
<feature type="domain" description="DUF3152" evidence="2">
    <location>
        <begin position="601"/>
        <end position="763"/>
    </location>
</feature>
<feature type="compositionally biased region" description="Low complexity" evidence="1">
    <location>
        <begin position="500"/>
        <end position="518"/>
    </location>
</feature>
<reference evidence="3 4" key="1">
    <citation type="submission" date="2023-05" db="EMBL/GenBank/DDBJ databases">
        <title>Actinoplanes sp. NEAU-A12 genome sequencing.</title>
        <authorList>
            <person name="Wang Z.-S."/>
        </authorList>
    </citation>
    <scope>NUCLEOTIDE SEQUENCE [LARGE SCALE GENOMIC DNA]</scope>
    <source>
        <strain evidence="3 4">NEAU-A12</strain>
    </source>
</reference>
<dbReference type="EMBL" id="JASCTH010000004">
    <property type="protein sequence ID" value="MDI6098630.1"/>
    <property type="molecule type" value="Genomic_DNA"/>
</dbReference>
<name>A0ABT6WG03_9ACTN</name>
<feature type="region of interest" description="Disordered" evidence="1">
    <location>
        <begin position="453"/>
        <end position="520"/>
    </location>
</feature>
<dbReference type="SUPFAM" id="SSF55486">
    <property type="entry name" value="Metalloproteases ('zincins'), catalytic domain"/>
    <property type="match status" value="1"/>
</dbReference>
<dbReference type="Proteomes" id="UP001241758">
    <property type="component" value="Unassembled WGS sequence"/>
</dbReference>
<dbReference type="Pfam" id="PF11350">
    <property type="entry name" value="DUF3152"/>
    <property type="match status" value="1"/>
</dbReference>
<comment type="caution">
    <text evidence="3">The sequence shown here is derived from an EMBL/GenBank/DDBJ whole genome shotgun (WGS) entry which is preliminary data.</text>
</comment>
<feature type="compositionally biased region" description="Pro residues" evidence="1">
    <location>
        <begin position="228"/>
        <end position="237"/>
    </location>
</feature>
<dbReference type="RefSeq" id="WP_282758397.1">
    <property type="nucleotide sequence ID" value="NZ_JASCTH010000004.1"/>
</dbReference>
<feature type="compositionally biased region" description="Low complexity" evidence="1">
    <location>
        <begin position="73"/>
        <end position="86"/>
    </location>
</feature>
<sequence>MANATNGPLDPNADIDRRGRAERSRAEAAPPAPAGTPASASSRRRTVPATSTTGRTPVTAPAEPARKTVRTSAATEKPTRAAAARKPVTENAGPPVKPAAAVKSTSSRATTGRSPARKTATAKAPVEAPADQPEETAPPRPARRRSAAATPAPEPVDREPVRRATRPAAEPAAETARPAGRTPRTGPATASRGITPDTQTRGRRPARTALDGPAGADRPALTAGGPEQPGPSLPPPEMTRGILELAAERLAASTRLAEPEPRPLADGDPMAAPGSYVNPRATGSRRASRTVPGSARPPAGPVEGARPPDADVERWDGASAENGWLGLPGAPERPGRGDETAHIAGSDVRRAATVSEPLPDSLDAGRTDPRPAGSVGGAGLDDQYPRTMNRPAIGLPASVRLPAELPDNLWPPKHMLERNLTENIYVPAAVPFRTEDADAVAEAEQAVDERVYVPPAPSSPERHRSAVEVFREDEHEDEPEPDFLPSVLSREDDESEYVPSHSRSTSSARHAAAETVTARRTRRRRRAMLLTYLLAVVLVLVVGRELRGDEQPLAPGREAAQRAAEPAGVGPAAAPEPAAPMKAEPAEPGAVEAPGVAEAGEFGYARSRGPMLGSAGRLYRFRVAVEKVVEDTSPGEFAEKIDETLGDGRSWTNDGRLRLRRMPKAGADVDFTIYLASAKTSEQMCAAGGLNTEGFTSCRLPEKVIINADRWAGAVPDYEGRIGEYRQYTINHEVGHELGHGHEACPGEGEKAPVMMQQTFGLKGCTPNAWPYLDGKRYAGKPIA</sequence>
<evidence type="ECO:0000259" key="2">
    <source>
        <dbReference type="Pfam" id="PF11350"/>
    </source>
</evidence>
<organism evidence="3 4">
    <name type="scientific">Actinoplanes sandaracinus</name>
    <dbReference type="NCBI Taxonomy" id="3045177"/>
    <lineage>
        <taxon>Bacteria</taxon>
        <taxon>Bacillati</taxon>
        <taxon>Actinomycetota</taxon>
        <taxon>Actinomycetes</taxon>
        <taxon>Micromonosporales</taxon>
        <taxon>Micromonosporaceae</taxon>
        <taxon>Actinoplanes</taxon>
    </lineage>
</organism>
<feature type="compositionally biased region" description="Low complexity" evidence="1">
    <location>
        <begin position="35"/>
        <end position="53"/>
    </location>
</feature>
<accession>A0ABT6WG03</accession>
<protein>
    <submittedName>
        <fullName evidence="3">DUF3152 domain-containing protein</fullName>
    </submittedName>
</protein>
<evidence type="ECO:0000256" key="1">
    <source>
        <dbReference type="SAM" id="MobiDB-lite"/>
    </source>
</evidence>
<feature type="compositionally biased region" description="Polar residues" evidence="1">
    <location>
        <begin position="104"/>
        <end position="113"/>
    </location>
</feature>
<feature type="compositionally biased region" description="Basic and acidic residues" evidence="1">
    <location>
        <begin position="306"/>
        <end position="316"/>
    </location>
</feature>
<feature type="compositionally biased region" description="Basic and acidic residues" evidence="1">
    <location>
        <begin position="14"/>
        <end position="26"/>
    </location>
</feature>
<dbReference type="InterPro" id="IPR022603">
    <property type="entry name" value="DUF3152"/>
</dbReference>
<evidence type="ECO:0000313" key="4">
    <source>
        <dbReference type="Proteomes" id="UP001241758"/>
    </source>
</evidence>
<proteinExistence type="predicted"/>
<evidence type="ECO:0000313" key="3">
    <source>
        <dbReference type="EMBL" id="MDI6098630.1"/>
    </source>
</evidence>
<feature type="compositionally biased region" description="Basic and acidic residues" evidence="1">
    <location>
        <begin position="460"/>
        <end position="473"/>
    </location>
</feature>
<feature type="compositionally biased region" description="Low complexity" evidence="1">
    <location>
        <begin position="563"/>
        <end position="591"/>
    </location>
</feature>
<feature type="compositionally biased region" description="Low complexity" evidence="1">
    <location>
        <begin position="166"/>
        <end position="190"/>
    </location>
</feature>
<keyword evidence="4" id="KW-1185">Reference proteome</keyword>